<dbReference type="InterPro" id="IPR003439">
    <property type="entry name" value="ABC_transporter-like_ATP-bd"/>
</dbReference>
<dbReference type="AlphaFoldDB" id="A0A1G9YVG9"/>
<dbReference type="FunFam" id="3.40.50.300:FF:000218">
    <property type="entry name" value="Multidrug ABC transporter ATP-binding protein"/>
    <property type="match status" value="1"/>
</dbReference>
<feature type="transmembrane region" description="Helical" evidence="7">
    <location>
        <begin position="269"/>
        <end position="294"/>
    </location>
</feature>
<keyword evidence="2 7" id="KW-0812">Transmembrane</keyword>
<sequence length="566" mass="62681">MSNKLFKPTKRLQLSITGVVLEGIISGCNFMVLFKVLELIFGKTIFFGDILRATGCLGIIFVLRLILYSVSYTESQIGGAGVSENLRVGIGDKLRRIPLGNFTKKRMGYYMNAATNEVADYEQILTHKLADIIKFCVLIVVLALYVSLKNMYIGFIMFASLLLLIPALKLSFHLVNKYGTTKNLAREETVSAISEYLLGSQTLRSYGMAGKKNIALRNTMKEFSNVSYQYERALIPVGFAFMFCVYVGAAASIYIAVNAMVLQELSAAELIVIIMLSLFSCKVEASLYVSIVAYRNLLISKSKIAKLFDEKEEEKGSGSYAPETFKISFENVNFSYVKGERVLTNLSFEIPENKITAIVGESGSGKTTIFNLLSKYYEADSGTILIDHEDISKADVETVLSNISLVDQDVFLFNDTIRNNLRFAAPTATDEEIINACQKANCNFIEYLPEGINTVVGENGNKLSGGERQRLSIARAILRNSNIVLLDEATASLDIENELLVKKAVQHLLELGKTVVMIAHTLPIVQSADQILVIDHGTVIEYGSHEELLVKNGKYTAMWNASKLTK</sequence>
<evidence type="ECO:0000313" key="11">
    <source>
        <dbReference type="Proteomes" id="UP000187651"/>
    </source>
</evidence>
<dbReference type="InterPro" id="IPR027417">
    <property type="entry name" value="P-loop_NTPase"/>
</dbReference>
<dbReference type="Pfam" id="PF00664">
    <property type="entry name" value="ABC_membrane"/>
    <property type="match status" value="1"/>
</dbReference>
<keyword evidence="6 7" id="KW-0472">Membrane</keyword>
<evidence type="ECO:0000259" key="8">
    <source>
        <dbReference type="PROSITE" id="PS50893"/>
    </source>
</evidence>
<dbReference type="InterPro" id="IPR039421">
    <property type="entry name" value="Type_1_exporter"/>
</dbReference>
<dbReference type="PROSITE" id="PS50929">
    <property type="entry name" value="ABC_TM1F"/>
    <property type="match status" value="1"/>
</dbReference>
<dbReference type="Pfam" id="PF00005">
    <property type="entry name" value="ABC_tran"/>
    <property type="match status" value="1"/>
</dbReference>
<dbReference type="InterPro" id="IPR011527">
    <property type="entry name" value="ABC1_TM_dom"/>
</dbReference>
<dbReference type="GO" id="GO:0034040">
    <property type="term" value="F:ATPase-coupled lipid transmembrane transporter activity"/>
    <property type="evidence" value="ECO:0007669"/>
    <property type="project" value="TreeGrafter"/>
</dbReference>
<dbReference type="GO" id="GO:0016887">
    <property type="term" value="F:ATP hydrolysis activity"/>
    <property type="evidence" value="ECO:0007669"/>
    <property type="project" value="InterPro"/>
</dbReference>
<dbReference type="SUPFAM" id="SSF90123">
    <property type="entry name" value="ABC transporter transmembrane region"/>
    <property type="match status" value="1"/>
</dbReference>
<keyword evidence="3" id="KW-0547">Nucleotide-binding</keyword>
<feature type="transmembrane region" description="Helical" evidence="7">
    <location>
        <begin position="45"/>
        <end position="67"/>
    </location>
</feature>
<evidence type="ECO:0000313" key="10">
    <source>
        <dbReference type="EMBL" id="SDN12353.1"/>
    </source>
</evidence>
<feature type="transmembrane region" description="Helical" evidence="7">
    <location>
        <begin position="152"/>
        <end position="172"/>
    </location>
</feature>
<dbReference type="Proteomes" id="UP000187651">
    <property type="component" value="Unassembled WGS sequence"/>
</dbReference>
<dbReference type="GO" id="GO:0140359">
    <property type="term" value="F:ABC-type transporter activity"/>
    <property type="evidence" value="ECO:0007669"/>
    <property type="project" value="InterPro"/>
</dbReference>
<dbReference type="GO" id="GO:0005524">
    <property type="term" value="F:ATP binding"/>
    <property type="evidence" value="ECO:0007669"/>
    <property type="project" value="UniProtKB-KW"/>
</dbReference>
<feature type="transmembrane region" description="Helical" evidence="7">
    <location>
        <begin position="12"/>
        <end position="33"/>
    </location>
</feature>
<dbReference type="PANTHER" id="PTHR24221:SF397">
    <property type="entry name" value="ABC TRANSPORTER, ATP-BINDING TRANSMEMBRANE PROTEIN"/>
    <property type="match status" value="1"/>
</dbReference>
<dbReference type="InterPro" id="IPR017871">
    <property type="entry name" value="ABC_transporter-like_CS"/>
</dbReference>
<dbReference type="OrthoDB" id="9762778at2"/>
<evidence type="ECO:0000256" key="7">
    <source>
        <dbReference type="SAM" id="Phobius"/>
    </source>
</evidence>
<keyword evidence="5 7" id="KW-1133">Transmembrane helix</keyword>
<organism evidence="10 11">
    <name type="scientific">Lachnospira pectinoschiza</name>
    <dbReference type="NCBI Taxonomy" id="28052"/>
    <lineage>
        <taxon>Bacteria</taxon>
        <taxon>Bacillati</taxon>
        <taxon>Bacillota</taxon>
        <taxon>Clostridia</taxon>
        <taxon>Lachnospirales</taxon>
        <taxon>Lachnospiraceae</taxon>
        <taxon>Lachnospira</taxon>
    </lineage>
</organism>
<proteinExistence type="predicted"/>
<dbReference type="PANTHER" id="PTHR24221">
    <property type="entry name" value="ATP-BINDING CASSETTE SUB-FAMILY B"/>
    <property type="match status" value="1"/>
</dbReference>
<comment type="subcellular location">
    <subcellularLocation>
        <location evidence="1">Cell membrane</location>
        <topology evidence="1">Multi-pass membrane protein</topology>
    </subcellularLocation>
</comment>
<name>A0A1G9YVG9_9FIRM</name>
<dbReference type="InterPro" id="IPR036640">
    <property type="entry name" value="ABC1_TM_sf"/>
</dbReference>
<evidence type="ECO:0000259" key="9">
    <source>
        <dbReference type="PROSITE" id="PS50929"/>
    </source>
</evidence>
<dbReference type="InterPro" id="IPR003593">
    <property type="entry name" value="AAA+_ATPase"/>
</dbReference>
<dbReference type="RefSeq" id="WP_074521949.1">
    <property type="nucleotide sequence ID" value="NZ_FNHZ01000006.1"/>
</dbReference>
<evidence type="ECO:0000256" key="2">
    <source>
        <dbReference type="ARBA" id="ARBA00022692"/>
    </source>
</evidence>
<evidence type="ECO:0000256" key="5">
    <source>
        <dbReference type="ARBA" id="ARBA00022989"/>
    </source>
</evidence>
<evidence type="ECO:0000256" key="6">
    <source>
        <dbReference type="ARBA" id="ARBA00023136"/>
    </source>
</evidence>
<evidence type="ECO:0000256" key="3">
    <source>
        <dbReference type="ARBA" id="ARBA00022741"/>
    </source>
</evidence>
<dbReference type="Gene3D" id="1.20.1560.10">
    <property type="entry name" value="ABC transporter type 1, transmembrane domain"/>
    <property type="match status" value="1"/>
</dbReference>
<accession>A0A1G9YVG9</accession>
<feature type="transmembrane region" description="Helical" evidence="7">
    <location>
        <begin position="233"/>
        <end position="257"/>
    </location>
</feature>
<dbReference type="SUPFAM" id="SSF52540">
    <property type="entry name" value="P-loop containing nucleoside triphosphate hydrolases"/>
    <property type="match status" value="1"/>
</dbReference>
<feature type="domain" description="ABC transporter" evidence="8">
    <location>
        <begin position="327"/>
        <end position="561"/>
    </location>
</feature>
<reference evidence="11" key="1">
    <citation type="submission" date="2016-10" db="EMBL/GenBank/DDBJ databases">
        <authorList>
            <person name="Varghese N."/>
            <person name="Submissions S."/>
        </authorList>
    </citation>
    <scope>NUCLEOTIDE SEQUENCE [LARGE SCALE GENOMIC DNA]</scope>
    <source>
        <strain evidence="11">M83</strain>
    </source>
</reference>
<keyword evidence="11" id="KW-1185">Reference proteome</keyword>
<feature type="domain" description="ABC transmembrane type-1" evidence="9">
    <location>
        <begin position="14"/>
        <end position="279"/>
    </location>
</feature>
<dbReference type="PROSITE" id="PS50893">
    <property type="entry name" value="ABC_TRANSPORTER_2"/>
    <property type="match status" value="1"/>
</dbReference>
<dbReference type="GO" id="GO:0005886">
    <property type="term" value="C:plasma membrane"/>
    <property type="evidence" value="ECO:0007669"/>
    <property type="project" value="UniProtKB-SubCell"/>
</dbReference>
<protein>
    <submittedName>
        <fullName evidence="10">ATP-binding cassette, subfamily B</fullName>
    </submittedName>
</protein>
<dbReference type="PROSITE" id="PS00211">
    <property type="entry name" value="ABC_TRANSPORTER_1"/>
    <property type="match status" value="1"/>
</dbReference>
<dbReference type="Gene3D" id="3.40.50.300">
    <property type="entry name" value="P-loop containing nucleotide triphosphate hydrolases"/>
    <property type="match status" value="1"/>
</dbReference>
<evidence type="ECO:0000256" key="4">
    <source>
        <dbReference type="ARBA" id="ARBA00022840"/>
    </source>
</evidence>
<gene>
    <name evidence="10" type="ORF">SAMN05216544_1927</name>
</gene>
<dbReference type="EMBL" id="FNHZ01000006">
    <property type="protein sequence ID" value="SDN12353.1"/>
    <property type="molecule type" value="Genomic_DNA"/>
</dbReference>
<evidence type="ECO:0000256" key="1">
    <source>
        <dbReference type="ARBA" id="ARBA00004651"/>
    </source>
</evidence>
<keyword evidence="4 10" id="KW-0067">ATP-binding</keyword>
<feature type="transmembrane region" description="Helical" evidence="7">
    <location>
        <begin position="129"/>
        <end position="146"/>
    </location>
</feature>
<dbReference type="SMART" id="SM00382">
    <property type="entry name" value="AAA"/>
    <property type="match status" value="1"/>
</dbReference>